<accession>A0A1I6PM86</accession>
<dbReference type="AlphaFoldDB" id="A0A1I6PM86"/>
<name>A0A1I6PM86_9FLAO</name>
<organism evidence="1 2">
    <name type="scientific">Zhouia amylolytica</name>
    <dbReference type="NCBI Taxonomy" id="376730"/>
    <lineage>
        <taxon>Bacteria</taxon>
        <taxon>Pseudomonadati</taxon>
        <taxon>Bacteroidota</taxon>
        <taxon>Flavobacteriia</taxon>
        <taxon>Flavobacteriales</taxon>
        <taxon>Flavobacteriaceae</taxon>
        <taxon>Zhouia</taxon>
    </lineage>
</organism>
<dbReference type="InterPro" id="IPR020018">
    <property type="entry name" value="Motility-assoc_lipoprot_GldH"/>
</dbReference>
<dbReference type="EMBL" id="FPAG01000001">
    <property type="protein sequence ID" value="SFS41198.1"/>
    <property type="molecule type" value="Genomic_DNA"/>
</dbReference>
<protein>
    <submittedName>
        <fullName evidence="1">Gliding motility-associated lipoprotein GldH</fullName>
    </submittedName>
</protein>
<dbReference type="RefSeq" id="WP_038268408.1">
    <property type="nucleotide sequence ID" value="NZ_FPAG01000001.1"/>
</dbReference>
<dbReference type="OrthoDB" id="982482at2"/>
<dbReference type="Proteomes" id="UP000183209">
    <property type="component" value="Unassembled WGS sequence"/>
</dbReference>
<proteinExistence type="predicted"/>
<evidence type="ECO:0000313" key="1">
    <source>
        <dbReference type="EMBL" id="SFS41198.1"/>
    </source>
</evidence>
<dbReference type="NCBIfam" id="TIGR03511">
    <property type="entry name" value="GldH_lipo"/>
    <property type="match status" value="1"/>
</dbReference>
<sequence>MAKFSAYCLVLFIMFSCDSKSIYSEYKSISNSWGKDEKITFQFKAPDSVQPYNIFVNLRNNEEYKYSNLFLIVNLDFPDNETITDTLEYMMAEPNGEWLGKGFSSLKESKLWYKENVVFPRNGEYKITVEQAMRKVGSVEGIQELDGITDIGIKIEKANKE</sequence>
<reference evidence="1 2" key="1">
    <citation type="submission" date="2016-10" db="EMBL/GenBank/DDBJ databases">
        <authorList>
            <person name="de Groot N.N."/>
        </authorList>
    </citation>
    <scope>NUCLEOTIDE SEQUENCE [LARGE SCALE GENOMIC DNA]</scope>
    <source>
        <strain evidence="1 2">CGMCC 1.6114</strain>
    </source>
</reference>
<keyword evidence="1" id="KW-0449">Lipoprotein</keyword>
<gene>
    <name evidence="1" type="ORF">SAMN04487906_0373</name>
</gene>
<evidence type="ECO:0000313" key="2">
    <source>
        <dbReference type="Proteomes" id="UP000183209"/>
    </source>
</evidence>
<dbReference type="PROSITE" id="PS51257">
    <property type="entry name" value="PROKAR_LIPOPROTEIN"/>
    <property type="match status" value="1"/>
</dbReference>
<dbReference type="Pfam" id="PF14109">
    <property type="entry name" value="GldH_lipo"/>
    <property type="match status" value="1"/>
</dbReference>